<evidence type="ECO:0000313" key="3">
    <source>
        <dbReference type="EMBL" id="KFK24242.1"/>
    </source>
</evidence>
<feature type="region of interest" description="Disordered" evidence="2">
    <location>
        <begin position="46"/>
        <end position="78"/>
    </location>
</feature>
<keyword evidence="1" id="KW-0175">Coiled coil</keyword>
<dbReference type="Gramene" id="KFK24242">
    <property type="protein sequence ID" value="KFK24242"/>
    <property type="gene ID" value="AALP_AAs67875U000400"/>
</dbReference>
<sequence>MTSAPTVPLVRARLSRLSASKPLLLLPSSGEVAEFRRLSAERARISSGKGKGIDRMTPSKRQRVDSHPAATVGRETSASRVGGLLHEKASELSLFFDRLVCEHEEDTCSRDSELSMAKEANAVLQSSLDDTVERKEALERDVLALQKVKKDYEDKLSKLKSRCSKAEGEAVQLRGELRSVSDLQRSKIEGAVAEVKDEMARTFSERTTEVTGLLAEIDGKAQNDMLNLTEIDANLEFIGLLQGSEPPDLSTEVKSLYGRRHTIYDAHNVFADLFASVRTVLEIPGIPAGATEASAAAAADDDEASDEDDVEAADDDEVAED</sequence>
<proteinExistence type="predicted"/>
<evidence type="ECO:0000256" key="1">
    <source>
        <dbReference type="SAM" id="Coils"/>
    </source>
</evidence>
<keyword evidence="4" id="KW-1185">Reference proteome</keyword>
<name>A0A087G2Z0_ARAAL</name>
<dbReference type="Proteomes" id="UP000029120">
    <property type="component" value="Unassembled WGS sequence"/>
</dbReference>
<evidence type="ECO:0000256" key="2">
    <source>
        <dbReference type="SAM" id="MobiDB-lite"/>
    </source>
</evidence>
<reference evidence="4" key="1">
    <citation type="journal article" date="2015" name="Nat. Plants">
        <title>Genome expansion of Arabis alpina linked with retrotransposition and reduced symmetric DNA methylation.</title>
        <authorList>
            <person name="Willing E.M."/>
            <person name="Rawat V."/>
            <person name="Mandakova T."/>
            <person name="Maumus F."/>
            <person name="James G.V."/>
            <person name="Nordstroem K.J."/>
            <person name="Becker C."/>
            <person name="Warthmann N."/>
            <person name="Chica C."/>
            <person name="Szarzynska B."/>
            <person name="Zytnicki M."/>
            <person name="Albani M.C."/>
            <person name="Kiefer C."/>
            <person name="Bergonzi S."/>
            <person name="Castaings L."/>
            <person name="Mateos J.L."/>
            <person name="Berns M.C."/>
            <person name="Bujdoso N."/>
            <person name="Piofczyk T."/>
            <person name="de Lorenzo L."/>
            <person name="Barrero-Sicilia C."/>
            <person name="Mateos I."/>
            <person name="Piednoel M."/>
            <person name="Hagmann J."/>
            <person name="Chen-Min-Tao R."/>
            <person name="Iglesias-Fernandez R."/>
            <person name="Schuster S.C."/>
            <person name="Alonso-Blanco C."/>
            <person name="Roudier F."/>
            <person name="Carbonero P."/>
            <person name="Paz-Ares J."/>
            <person name="Davis S.J."/>
            <person name="Pecinka A."/>
            <person name="Quesneville H."/>
            <person name="Colot V."/>
            <person name="Lysak M.A."/>
            <person name="Weigel D."/>
            <person name="Coupland G."/>
            <person name="Schneeberger K."/>
        </authorList>
    </citation>
    <scope>NUCLEOTIDE SEQUENCE [LARGE SCALE GENOMIC DNA]</scope>
    <source>
        <strain evidence="4">cv. Pajares</strain>
    </source>
</reference>
<accession>A0A087G2Z0</accession>
<feature type="compositionally biased region" description="Acidic residues" evidence="2">
    <location>
        <begin position="299"/>
        <end position="321"/>
    </location>
</feature>
<dbReference type="AlphaFoldDB" id="A0A087G2Z0"/>
<feature type="region of interest" description="Disordered" evidence="2">
    <location>
        <begin position="291"/>
        <end position="321"/>
    </location>
</feature>
<feature type="coiled-coil region" evidence="1">
    <location>
        <begin position="121"/>
        <end position="176"/>
    </location>
</feature>
<gene>
    <name evidence="3" type="ORF">AALP_AAs67875U000400</name>
</gene>
<protein>
    <submittedName>
        <fullName evidence="3">Uncharacterized protein</fullName>
    </submittedName>
</protein>
<evidence type="ECO:0000313" key="4">
    <source>
        <dbReference type="Proteomes" id="UP000029120"/>
    </source>
</evidence>
<organism evidence="3 4">
    <name type="scientific">Arabis alpina</name>
    <name type="common">Alpine rock-cress</name>
    <dbReference type="NCBI Taxonomy" id="50452"/>
    <lineage>
        <taxon>Eukaryota</taxon>
        <taxon>Viridiplantae</taxon>
        <taxon>Streptophyta</taxon>
        <taxon>Embryophyta</taxon>
        <taxon>Tracheophyta</taxon>
        <taxon>Spermatophyta</taxon>
        <taxon>Magnoliopsida</taxon>
        <taxon>eudicotyledons</taxon>
        <taxon>Gunneridae</taxon>
        <taxon>Pentapetalae</taxon>
        <taxon>rosids</taxon>
        <taxon>malvids</taxon>
        <taxon>Brassicales</taxon>
        <taxon>Brassicaceae</taxon>
        <taxon>Arabideae</taxon>
        <taxon>Arabis</taxon>
    </lineage>
</organism>
<dbReference type="EMBL" id="KL970884">
    <property type="protein sequence ID" value="KFK24242.1"/>
    <property type="molecule type" value="Genomic_DNA"/>
</dbReference>